<accession>A0AAI9TQ19</accession>
<keyword evidence="1" id="KW-0227">DNA damage</keyword>
<dbReference type="GO" id="GO:0000014">
    <property type="term" value="F:single-stranded DNA endodeoxyribonuclease activity"/>
    <property type="evidence" value="ECO:0007669"/>
    <property type="project" value="TreeGrafter"/>
</dbReference>
<evidence type="ECO:0000256" key="2">
    <source>
        <dbReference type="ARBA" id="ARBA00022801"/>
    </source>
</evidence>
<reference evidence="4" key="1">
    <citation type="submission" date="2015-06" db="EMBL/GenBank/DDBJ databases">
        <authorList>
            <person name="Nguyen H."/>
        </authorList>
    </citation>
    <scope>NUCLEOTIDE SEQUENCE</scope>
    <source>
        <strain evidence="4">DAOM 180753</strain>
    </source>
</reference>
<keyword evidence="3" id="KW-0234">DNA repair</keyword>
<evidence type="ECO:0000313" key="4">
    <source>
        <dbReference type="EMBL" id="KAJ9491017.1"/>
    </source>
</evidence>
<dbReference type="PANTHER" id="PTHR10150:SF0">
    <property type="entry name" value="DNA REPAIR ENDONUCLEASE XPF"/>
    <property type="match status" value="1"/>
</dbReference>
<dbReference type="GO" id="GO:0003697">
    <property type="term" value="F:single-stranded DNA binding"/>
    <property type="evidence" value="ECO:0007669"/>
    <property type="project" value="TreeGrafter"/>
</dbReference>
<dbReference type="AlphaFoldDB" id="A0AAI9TQ19"/>
<dbReference type="GO" id="GO:1901255">
    <property type="term" value="P:nucleotide-excision repair involved in interstrand cross-link repair"/>
    <property type="evidence" value="ECO:0007669"/>
    <property type="project" value="TreeGrafter"/>
</dbReference>
<dbReference type="Proteomes" id="UP001227192">
    <property type="component" value="Unassembled WGS sequence"/>
</dbReference>
<dbReference type="GO" id="GO:0000110">
    <property type="term" value="C:nucleotide-excision repair factor 1 complex"/>
    <property type="evidence" value="ECO:0007669"/>
    <property type="project" value="TreeGrafter"/>
</dbReference>
<reference evidence="4" key="2">
    <citation type="journal article" date="2016" name="Fungal Biol.">
        <title>Ochratoxin A production by Penicillium thymicola.</title>
        <authorList>
            <person name="Nguyen H.D.T."/>
            <person name="McMullin D.R."/>
            <person name="Ponomareva E."/>
            <person name="Riley R."/>
            <person name="Pomraning K.R."/>
            <person name="Baker S.E."/>
            <person name="Seifert K.A."/>
        </authorList>
    </citation>
    <scope>NUCLEOTIDE SEQUENCE</scope>
    <source>
        <strain evidence="4">DAOM 180753</strain>
    </source>
</reference>
<evidence type="ECO:0000256" key="3">
    <source>
        <dbReference type="ARBA" id="ARBA00023204"/>
    </source>
</evidence>
<dbReference type="GO" id="GO:0000712">
    <property type="term" value="P:resolution of meiotic recombination intermediates"/>
    <property type="evidence" value="ECO:0007669"/>
    <property type="project" value="TreeGrafter"/>
</dbReference>
<keyword evidence="2" id="KW-0378">Hydrolase</keyword>
<dbReference type="GO" id="GO:0000736">
    <property type="term" value="P:double-strand break repair via single-strand annealing, removal of nonhomologous ends"/>
    <property type="evidence" value="ECO:0007669"/>
    <property type="project" value="TreeGrafter"/>
</dbReference>
<evidence type="ECO:0000256" key="1">
    <source>
        <dbReference type="ARBA" id="ARBA00022763"/>
    </source>
</evidence>
<dbReference type="GO" id="GO:0000724">
    <property type="term" value="P:double-strand break repair via homologous recombination"/>
    <property type="evidence" value="ECO:0007669"/>
    <property type="project" value="TreeGrafter"/>
</dbReference>
<protein>
    <submittedName>
        <fullName evidence="4">Uncharacterized protein</fullName>
    </submittedName>
</protein>
<gene>
    <name evidence="4" type="ORF">VN97_g2251</name>
</gene>
<evidence type="ECO:0000313" key="5">
    <source>
        <dbReference type="Proteomes" id="UP001227192"/>
    </source>
</evidence>
<organism evidence="4 5">
    <name type="scientific">Penicillium thymicola</name>
    <dbReference type="NCBI Taxonomy" id="293382"/>
    <lineage>
        <taxon>Eukaryota</taxon>
        <taxon>Fungi</taxon>
        <taxon>Dikarya</taxon>
        <taxon>Ascomycota</taxon>
        <taxon>Pezizomycotina</taxon>
        <taxon>Eurotiomycetes</taxon>
        <taxon>Eurotiomycetidae</taxon>
        <taxon>Eurotiales</taxon>
        <taxon>Aspergillaceae</taxon>
        <taxon>Penicillium</taxon>
    </lineage>
</organism>
<dbReference type="EMBL" id="LACB01000042">
    <property type="protein sequence ID" value="KAJ9491017.1"/>
    <property type="molecule type" value="Genomic_DNA"/>
</dbReference>
<sequence>MPPERSNVPVKLSLPLQYQQELFTELRAEDELVILARGLGLLHLITNLLHFYDAAGNNLVLVVGADERENEWIGEGMWIGVHSRSDARVGS</sequence>
<dbReference type="GO" id="GO:0003684">
    <property type="term" value="F:damaged DNA binding"/>
    <property type="evidence" value="ECO:0007669"/>
    <property type="project" value="TreeGrafter"/>
</dbReference>
<name>A0AAI9TQ19_PENTH</name>
<proteinExistence type="predicted"/>
<keyword evidence="5" id="KW-1185">Reference proteome</keyword>
<dbReference type="PANTHER" id="PTHR10150">
    <property type="entry name" value="DNA REPAIR ENDONUCLEASE XPF"/>
    <property type="match status" value="1"/>
</dbReference>
<comment type="caution">
    <text evidence="4">The sequence shown here is derived from an EMBL/GenBank/DDBJ whole genome shotgun (WGS) entry which is preliminary data.</text>
</comment>